<reference evidence="1 2" key="1">
    <citation type="submission" date="2024-03" db="EMBL/GenBank/DDBJ databases">
        <authorList>
            <person name="Brejova B."/>
        </authorList>
    </citation>
    <scope>NUCLEOTIDE SEQUENCE [LARGE SCALE GENOMIC DNA]</scope>
    <source>
        <strain evidence="1 2">CBS 14171</strain>
    </source>
</reference>
<dbReference type="RefSeq" id="XP_066830505.1">
    <property type="nucleotide sequence ID" value="XM_066973691.1"/>
</dbReference>
<accession>A0ABP0ZMF4</accession>
<proteinExistence type="predicted"/>
<dbReference type="GeneID" id="92208763"/>
<dbReference type="EMBL" id="OZ022408">
    <property type="protein sequence ID" value="CAK9439456.1"/>
    <property type="molecule type" value="Genomic_DNA"/>
</dbReference>
<organism evidence="1 2">
    <name type="scientific">Lodderomyces beijingensis</name>
    <dbReference type="NCBI Taxonomy" id="1775926"/>
    <lineage>
        <taxon>Eukaryota</taxon>
        <taxon>Fungi</taxon>
        <taxon>Dikarya</taxon>
        <taxon>Ascomycota</taxon>
        <taxon>Saccharomycotina</taxon>
        <taxon>Pichiomycetes</taxon>
        <taxon>Debaryomycetaceae</taxon>
        <taxon>Candida/Lodderomyces clade</taxon>
        <taxon>Lodderomyces</taxon>
    </lineage>
</organism>
<evidence type="ECO:0000313" key="1">
    <source>
        <dbReference type="EMBL" id="CAK9439456.1"/>
    </source>
</evidence>
<gene>
    <name evidence="1" type="ORF">LODBEIA_P35670</name>
</gene>
<dbReference type="Proteomes" id="UP001497383">
    <property type="component" value="Chromosome 4"/>
</dbReference>
<evidence type="ECO:0000313" key="2">
    <source>
        <dbReference type="Proteomes" id="UP001497383"/>
    </source>
</evidence>
<evidence type="ECO:0008006" key="3">
    <source>
        <dbReference type="Google" id="ProtNLM"/>
    </source>
</evidence>
<protein>
    <recommendedName>
        <fullName evidence="3">PCI domain-containing protein</fullName>
    </recommendedName>
</protein>
<sequence>MAQGGFDIDFITINQIAYTFNKLVNSNNHALYRDQLINMAQECLEFMNQYSSLHPSYESLVSYLASQEVDVSSYNGQWAKRLKTEANNCANEVADELTALQIKNVSRKQVSGLYSRVRAGFISRIIQTEYQEAASLLNKYGSLAEFSTQPKTREQYQDNRYVEYLFLKYVANAFSLIWFPLDDNKYTVASGVYVKEGDKLLYSSSSFKPLDKIYNQVTAYQKKNESLFEQHDDEMRYFWIIRFLHLSLLFKQFEFIQFHKEFKDMFITHKEPLAYLISDTSLIKSNLLVMFTMVTIFLKPFNSLSLVNFESDDLIEFYHEDPSKIEHKFYNQVVKPLSEGDTKQVKRVFNNGVFLRELVAYLEYNLPISTSKFSNNTSSFIEYMKVIIDSKLFLTIISNTRAIPRSQVLKHLGYDLTKMSEQELSEVSKHLIGLISALGLGQLGIGYHASEQVFFNHGPPSTKTQLARLQNDIDEVQHELKGDVLSGIMTNLLLEKYHG</sequence>
<name>A0ABP0ZMF4_9ASCO</name>
<keyword evidence="2" id="KW-1185">Reference proteome</keyword>